<dbReference type="EMBL" id="PVTV01000017">
    <property type="protein sequence ID" value="PRY96454.1"/>
    <property type="molecule type" value="Genomic_DNA"/>
</dbReference>
<sequence length="53" mass="5921">MKVYKVTYTAYEKGSCMVVSEGVMPVHTSSSYEAEETVKAMFSGLEVIIRHTD</sequence>
<reference evidence="1 2" key="1">
    <citation type="submission" date="2018-03" db="EMBL/GenBank/DDBJ databases">
        <title>Genomic Encyclopedia of Type Strains, Phase III (KMG-III): the genomes of soil and plant-associated and newly described type strains.</title>
        <authorList>
            <person name="Whitman W."/>
        </authorList>
    </citation>
    <scope>NUCLEOTIDE SEQUENCE [LARGE SCALE GENOMIC DNA]</scope>
    <source>
        <strain evidence="1 2">MWH-P2sevCIIIb</strain>
    </source>
</reference>
<protein>
    <submittedName>
        <fullName evidence="1">Uncharacterized protein</fullName>
    </submittedName>
</protein>
<organism evidence="1 2">
    <name type="scientific">Jezberella montanilacus</name>
    <dbReference type="NCBI Taxonomy" id="323426"/>
    <lineage>
        <taxon>Bacteria</taxon>
        <taxon>Pseudomonadati</taxon>
        <taxon>Pseudomonadota</taxon>
        <taxon>Betaproteobacteria</taxon>
        <taxon>Burkholderiales</taxon>
        <taxon>Alcaligenaceae</taxon>
        <taxon>Jezberella</taxon>
    </lineage>
</organism>
<dbReference type="AlphaFoldDB" id="A0A2T0XC10"/>
<comment type="caution">
    <text evidence="1">The sequence shown here is derived from an EMBL/GenBank/DDBJ whole genome shotgun (WGS) entry which is preliminary data.</text>
</comment>
<gene>
    <name evidence="1" type="ORF">BCM14_2692</name>
</gene>
<evidence type="ECO:0000313" key="2">
    <source>
        <dbReference type="Proteomes" id="UP000238308"/>
    </source>
</evidence>
<accession>A0A2T0XC10</accession>
<dbReference type="Proteomes" id="UP000238308">
    <property type="component" value="Unassembled WGS sequence"/>
</dbReference>
<evidence type="ECO:0000313" key="1">
    <source>
        <dbReference type="EMBL" id="PRY96454.1"/>
    </source>
</evidence>
<name>A0A2T0XC10_9BURK</name>
<keyword evidence="2" id="KW-1185">Reference proteome</keyword>
<proteinExistence type="predicted"/>